<evidence type="ECO:0000313" key="5">
    <source>
        <dbReference type="EMBL" id="CDM65192.1"/>
    </source>
</evidence>
<comment type="similarity">
    <text evidence="1">Belongs to the glycosyltransferase 2 family.</text>
</comment>
<dbReference type="SUPFAM" id="SSF53448">
    <property type="entry name" value="Nucleotide-diphospho-sugar transferases"/>
    <property type="match status" value="1"/>
</dbReference>
<reference evidence="5 6" key="1">
    <citation type="submission" date="2013-12" db="EMBL/GenBank/DDBJ databases">
        <authorList>
            <person name="Stott M."/>
        </authorList>
    </citation>
    <scope>NUCLEOTIDE SEQUENCE [LARGE SCALE GENOMIC DNA]</scope>
    <source>
        <strain evidence="5 6">K22</strain>
    </source>
</reference>
<evidence type="ECO:0000259" key="4">
    <source>
        <dbReference type="Pfam" id="PF00535"/>
    </source>
</evidence>
<evidence type="ECO:0000256" key="3">
    <source>
        <dbReference type="ARBA" id="ARBA00022679"/>
    </source>
</evidence>
<keyword evidence="3 5" id="KW-0808">Transferase</keyword>
<dbReference type="Gene3D" id="3.90.550.10">
    <property type="entry name" value="Spore Coat Polysaccharide Biosynthesis Protein SpsA, Chain A"/>
    <property type="match status" value="1"/>
</dbReference>
<dbReference type="Pfam" id="PF00535">
    <property type="entry name" value="Glycos_transf_2"/>
    <property type="match status" value="1"/>
</dbReference>
<dbReference type="GO" id="GO:0016757">
    <property type="term" value="F:glycosyltransferase activity"/>
    <property type="evidence" value="ECO:0007669"/>
    <property type="project" value="UniProtKB-KW"/>
</dbReference>
<dbReference type="InterPro" id="IPR029044">
    <property type="entry name" value="Nucleotide-diphossugar_trans"/>
</dbReference>
<evidence type="ECO:0000256" key="1">
    <source>
        <dbReference type="ARBA" id="ARBA00006739"/>
    </source>
</evidence>
<feature type="domain" description="Glycosyltransferase 2-like" evidence="4">
    <location>
        <begin position="43"/>
        <end position="224"/>
    </location>
</feature>
<keyword evidence="2" id="KW-0328">Glycosyltransferase</keyword>
<gene>
    <name evidence="5" type="ORF">PYK22_01190</name>
</gene>
<dbReference type="PANTHER" id="PTHR43179">
    <property type="entry name" value="RHAMNOSYLTRANSFERASE WBBL"/>
    <property type="match status" value="1"/>
</dbReference>
<evidence type="ECO:0000256" key="2">
    <source>
        <dbReference type="ARBA" id="ARBA00022676"/>
    </source>
</evidence>
<dbReference type="Proteomes" id="UP000031518">
    <property type="component" value="Unassembled WGS sequence"/>
</dbReference>
<proteinExistence type="inferred from homology"/>
<dbReference type="InterPro" id="IPR001173">
    <property type="entry name" value="Glyco_trans_2-like"/>
</dbReference>
<protein>
    <submittedName>
        <fullName evidence="5">Predicted glycosyltransferase</fullName>
    </submittedName>
</protein>
<dbReference type="EMBL" id="CBXV010000004">
    <property type="protein sequence ID" value="CDM65192.1"/>
    <property type="molecule type" value="Genomic_DNA"/>
</dbReference>
<reference evidence="5 6" key="2">
    <citation type="submission" date="2015-01" db="EMBL/GenBank/DDBJ databases">
        <title>Complete genome sequence of Pyrinomonas methylaliphatogenes type strain K22T.</title>
        <authorList>
            <person name="Lee K.C.Y."/>
            <person name="Power J.F."/>
            <person name="Dunfield P.F."/>
            <person name="Morgan X.C."/>
            <person name="Huttenhower C."/>
            <person name="Stott M.B."/>
        </authorList>
    </citation>
    <scope>NUCLEOTIDE SEQUENCE [LARGE SCALE GENOMIC DNA]</scope>
    <source>
        <strain evidence="5 6">K22</strain>
    </source>
</reference>
<name>A0A0B6WWS3_9BACT</name>
<dbReference type="CDD" id="cd00761">
    <property type="entry name" value="Glyco_tranf_GTA_type"/>
    <property type="match status" value="1"/>
</dbReference>
<keyword evidence="6" id="KW-1185">Reference proteome</keyword>
<evidence type="ECO:0000313" key="6">
    <source>
        <dbReference type="Proteomes" id="UP000031518"/>
    </source>
</evidence>
<dbReference type="RefSeq" id="WP_041975223.1">
    <property type="nucleotide sequence ID" value="NZ_CBXV010000004.1"/>
</dbReference>
<organism evidence="5 6">
    <name type="scientific">Pyrinomonas methylaliphatogenes</name>
    <dbReference type="NCBI Taxonomy" id="454194"/>
    <lineage>
        <taxon>Bacteria</taxon>
        <taxon>Pseudomonadati</taxon>
        <taxon>Acidobacteriota</taxon>
        <taxon>Blastocatellia</taxon>
        <taxon>Blastocatellales</taxon>
        <taxon>Pyrinomonadaceae</taxon>
        <taxon>Pyrinomonas</taxon>
    </lineage>
</organism>
<dbReference type="AlphaFoldDB" id="A0A0B6WWS3"/>
<dbReference type="STRING" id="454194.PYK22_01190"/>
<dbReference type="PANTHER" id="PTHR43179:SF12">
    <property type="entry name" value="GALACTOFURANOSYLTRANSFERASE GLFT2"/>
    <property type="match status" value="1"/>
</dbReference>
<sequence>MGHGVKAERIDDLGARTQEMKIERLRGWRIASAVPSGLDDCCLIVPTYCRPREVVRLLETVKALPDHPAEIIVVDGSQDELTERAVRRWVADQHAGFSLLYARSRAGLTRQRNVGIDLASGEYVFFLDDDCLPQAGYFAAIRDVFLADERVGAVGGLAINQMAQPVPRRWRIRLSLKIVPRVEPGTYHASGTSVPPNLIRPFTGTRAVDLLCGAHFAFRRAVFARHRFSEFFAGYAQGEDMEFSLRVGREWKLLWCGDARVAHHHAPGGRPAPFAKGKMEVRNRYFIWKRHVTDVHLVDRARFWFDVILLAAMDVAWFCSRPWQLSWAQHAIGVACGAVGCALAPPRYEERLPSVRYVLAEGDDDHASGWS</sequence>
<accession>A0A0B6WWS3</accession>
<dbReference type="OrthoDB" id="153025at2"/>